<evidence type="ECO:0000313" key="1">
    <source>
        <dbReference type="EMBL" id="MET2828895.1"/>
    </source>
</evidence>
<gene>
    <name evidence="1" type="ORF">ABVQ20_18100</name>
</gene>
<dbReference type="RefSeq" id="WP_354460870.1">
    <property type="nucleotide sequence ID" value="NZ_JBEWSZ010000001.1"/>
</dbReference>
<comment type="caution">
    <text evidence="1">The sequence shown here is derived from an EMBL/GenBank/DDBJ whole genome shotgun (WGS) entry which is preliminary data.</text>
</comment>
<organism evidence="1 2">
    <name type="scientific">Mesorhizobium shangrilense</name>
    <dbReference type="NCBI Taxonomy" id="460060"/>
    <lineage>
        <taxon>Bacteria</taxon>
        <taxon>Pseudomonadati</taxon>
        <taxon>Pseudomonadota</taxon>
        <taxon>Alphaproteobacteria</taxon>
        <taxon>Hyphomicrobiales</taxon>
        <taxon>Phyllobacteriaceae</taxon>
        <taxon>Mesorhizobium</taxon>
    </lineage>
</organism>
<proteinExistence type="predicted"/>
<keyword evidence="2" id="KW-1185">Reference proteome</keyword>
<dbReference type="EMBL" id="JBEWSZ010000001">
    <property type="protein sequence ID" value="MET2828895.1"/>
    <property type="molecule type" value="Genomic_DNA"/>
</dbReference>
<protein>
    <recommendedName>
        <fullName evidence="3">CdiI immunity protein domain-containing protein</fullName>
    </recommendedName>
</protein>
<accession>A0ABV2DFS5</accession>
<reference evidence="1 2" key="1">
    <citation type="submission" date="2024-06" db="EMBL/GenBank/DDBJ databases">
        <authorList>
            <person name="Kim D.-U."/>
        </authorList>
    </citation>
    <scope>NUCLEOTIDE SEQUENCE [LARGE SCALE GENOMIC DNA]</scope>
    <source>
        <strain evidence="1 2">KACC15460</strain>
    </source>
</reference>
<evidence type="ECO:0000313" key="2">
    <source>
        <dbReference type="Proteomes" id="UP001548832"/>
    </source>
</evidence>
<evidence type="ECO:0008006" key="3">
    <source>
        <dbReference type="Google" id="ProtNLM"/>
    </source>
</evidence>
<dbReference type="Proteomes" id="UP001548832">
    <property type="component" value="Unassembled WGS sequence"/>
</dbReference>
<name>A0ABV2DFS5_9HYPH</name>
<sequence length="104" mass="11312">MAALLATRAMPAPDRIDPLMAAINHFIFSGDAYDALPEDLSEEEDAEAFERLCNEPDRVLKQWGTPATSYEGAIAALRLALDDEDLAPSLIKAALAYFDRSAAQ</sequence>